<gene>
    <name evidence="2" type="primary">napE</name>
    <name evidence="2" type="ORF">FPZ52_02765</name>
</gene>
<keyword evidence="3" id="KW-1185">Reference proteome</keyword>
<dbReference type="InterPro" id="IPR010649">
    <property type="entry name" value="NapE_TorE"/>
</dbReference>
<accession>A0A5B8J2B8</accession>
<dbReference type="Pfam" id="PF06796">
    <property type="entry name" value="NapE"/>
    <property type="match status" value="1"/>
</dbReference>
<dbReference type="InterPro" id="IPR004448">
    <property type="entry name" value="Nitrate_reductase_NapE"/>
</dbReference>
<feature type="transmembrane region" description="Helical" evidence="1">
    <location>
        <begin position="14"/>
        <end position="41"/>
    </location>
</feature>
<evidence type="ECO:0000313" key="3">
    <source>
        <dbReference type="Proteomes" id="UP000318483"/>
    </source>
</evidence>
<dbReference type="EMBL" id="CP042261">
    <property type="protein sequence ID" value="QDY68647.1"/>
    <property type="molecule type" value="Genomic_DNA"/>
</dbReference>
<keyword evidence="1" id="KW-0812">Transmembrane</keyword>
<evidence type="ECO:0000313" key="2">
    <source>
        <dbReference type="EMBL" id="QDY68647.1"/>
    </source>
</evidence>
<dbReference type="Proteomes" id="UP000318483">
    <property type="component" value="Chromosome"/>
</dbReference>
<dbReference type="RefSeq" id="WP_146363478.1">
    <property type="nucleotide sequence ID" value="NZ_CP042261.1"/>
</dbReference>
<reference evidence="2 3" key="1">
    <citation type="submission" date="2019-07" db="EMBL/GenBank/DDBJ databases">
        <title>Litoreibacter alkalisoli sp. nov., isolated from saline-alkaline soil.</title>
        <authorList>
            <person name="Wang S."/>
            <person name="Xu L."/>
            <person name="Xing Y.-T."/>
            <person name="Sun J.-Q."/>
        </authorList>
    </citation>
    <scope>NUCLEOTIDE SEQUENCE [LARGE SCALE GENOMIC DNA]</scope>
    <source>
        <strain evidence="2 3">LN3S51</strain>
    </source>
</reference>
<keyword evidence="1" id="KW-1133">Transmembrane helix</keyword>
<name>A0A5B8J2B8_9RHOB</name>
<keyword evidence="1" id="KW-0472">Membrane</keyword>
<protein>
    <submittedName>
        <fullName evidence="2">Periplasmic nitrate reductase, NapE protein</fullName>
    </submittedName>
</protein>
<sequence>MDAKPVSANEERRVFILLAVILAPVLAVAIVGGYGFIVWLYQMIYGPPGPPTG</sequence>
<organism evidence="2 3">
    <name type="scientific">Qingshengfaniella alkalisoli</name>
    <dbReference type="NCBI Taxonomy" id="2599296"/>
    <lineage>
        <taxon>Bacteria</taxon>
        <taxon>Pseudomonadati</taxon>
        <taxon>Pseudomonadota</taxon>
        <taxon>Alphaproteobacteria</taxon>
        <taxon>Rhodobacterales</taxon>
        <taxon>Paracoccaceae</taxon>
        <taxon>Qingshengfaniella</taxon>
    </lineage>
</organism>
<dbReference type="NCBIfam" id="TIGR02973">
    <property type="entry name" value="nitrate_rd_NapE"/>
    <property type="match status" value="1"/>
</dbReference>
<proteinExistence type="predicted"/>
<dbReference type="AlphaFoldDB" id="A0A5B8J2B8"/>
<dbReference type="KEGG" id="lit:FPZ52_02765"/>
<evidence type="ECO:0000256" key="1">
    <source>
        <dbReference type="SAM" id="Phobius"/>
    </source>
</evidence>